<dbReference type="PANTHER" id="PTHR35458:SF8">
    <property type="entry name" value="SLR0650 PROTEIN"/>
    <property type="match status" value="1"/>
</dbReference>
<evidence type="ECO:0000313" key="2">
    <source>
        <dbReference type="EMBL" id="TFU15985.1"/>
    </source>
</evidence>
<sequence>MERVIAYVDGFNLYFGLREAKLKRYYWLDVSLLAKNLLKPQQHLVATHYFTARIQDTGNNGPDRKRQNDYLEALTLVGVNCHFGHYLQKTQRCHKCGASWPYYEEKMTDVNIATQMLLDACDDLFDVALIVSGDSDLSTPIQRVRSRFPNKRVIVAFPPGRSSEQLKKHASGYLHIGKDKLRKSQLPDRLTKPDGHVLVRPSTWR</sequence>
<dbReference type="PANTHER" id="PTHR35458">
    <property type="entry name" value="SLR0755 PROTEIN"/>
    <property type="match status" value="1"/>
</dbReference>
<protein>
    <submittedName>
        <fullName evidence="2">NYN domain-containing protein</fullName>
    </submittedName>
</protein>
<proteinExistence type="predicted"/>
<dbReference type="InterPro" id="IPR021139">
    <property type="entry name" value="NYN"/>
</dbReference>
<dbReference type="Proteomes" id="UP000297244">
    <property type="component" value="Unassembled WGS sequence"/>
</dbReference>
<dbReference type="CDD" id="cd18722">
    <property type="entry name" value="PIN_NicB-like"/>
    <property type="match status" value="1"/>
</dbReference>
<comment type="caution">
    <text evidence="2">The sequence shown here is derived from an EMBL/GenBank/DDBJ whole genome shotgun (WGS) entry which is preliminary data.</text>
</comment>
<accession>A0ABY2K661</accession>
<name>A0ABY2K661_9DEIN</name>
<organism evidence="2 3">
    <name type="scientific">Thermus tengchongensis</name>
    <dbReference type="NCBI Taxonomy" id="1214928"/>
    <lineage>
        <taxon>Bacteria</taxon>
        <taxon>Thermotogati</taxon>
        <taxon>Deinococcota</taxon>
        <taxon>Deinococci</taxon>
        <taxon>Thermales</taxon>
        <taxon>Thermaceae</taxon>
        <taxon>Thermus</taxon>
    </lineage>
</organism>
<keyword evidence="3" id="KW-1185">Reference proteome</keyword>
<dbReference type="RefSeq" id="WP_135343462.1">
    <property type="nucleotide sequence ID" value="NZ_ML214246.1"/>
</dbReference>
<dbReference type="Pfam" id="PF01936">
    <property type="entry name" value="NYN"/>
    <property type="match status" value="1"/>
</dbReference>
<dbReference type="InterPro" id="IPR047140">
    <property type="entry name" value="LabA"/>
</dbReference>
<gene>
    <name evidence="2" type="ORF">E0489_07470</name>
</gene>
<dbReference type="Gene3D" id="3.40.50.1010">
    <property type="entry name" value="5'-nuclease"/>
    <property type="match status" value="1"/>
</dbReference>
<feature type="domain" description="NYN" evidence="1">
    <location>
        <begin position="4"/>
        <end position="174"/>
    </location>
</feature>
<evidence type="ECO:0000313" key="3">
    <source>
        <dbReference type="Proteomes" id="UP000297244"/>
    </source>
</evidence>
<evidence type="ECO:0000259" key="1">
    <source>
        <dbReference type="Pfam" id="PF01936"/>
    </source>
</evidence>
<dbReference type="EMBL" id="SKBL01000010">
    <property type="protein sequence ID" value="TFU15985.1"/>
    <property type="molecule type" value="Genomic_DNA"/>
</dbReference>
<reference evidence="2 3" key="1">
    <citation type="submission" date="2019-03" db="EMBL/GenBank/DDBJ databases">
        <title>Thermus tengchongensis species for the arsenic transformation mechanism.</title>
        <authorList>
            <person name="Yuan G.C."/>
        </authorList>
    </citation>
    <scope>NUCLEOTIDE SEQUENCE [LARGE SCALE GENOMIC DNA]</scope>
    <source>
        <strain evidence="2 3">15Y</strain>
    </source>
</reference>